<evidence type="ECO:0000313" key="3">
    <source>
        <dbReference type="Proteomes" id="UP001153678"/>
    </source>
</evidence>
<gene>
    <name evidence="2" type="ORF">FWILDA_LOCUS15305</name>
</gene>
<keyword evidence="3" id="KW-1185">Reference proteome</keyword>
<evidence type="ECO:0000313" key="2">
    <source>
        <dbReference type="EMBL" id="CAI2191902.1"/>
    </source>
</evidence>
<evidence type="ECO:0000256" key="1">
    <source>
        <dbReference type="SAM" id="MobiDB-lite"/>
    </source>
</evidence>
<proteinExistence type="predicted"/>
<dbReference type="AlphaFoldDB" id="A0A9W4WZZ9"/>
<name>A0A9W4WZZ9_9GLOM</name>
<organism evidence="2 3">
    <name type="scientific">Funneliformis geosporum</name>
    <dbReference type="NCBI Taxonomy" id="1117311"/>
    <lineage>
        <taxon>Eukaryota</taxon>
        <taxon>Fungi</taxon>
        <taxon>Fungi incertae sedis</taxon>
        <taxon>Mucoromycota</taxon>
        <taxon>Glomeromycotina</taxon>
        <taxon>Glomeromycetes</taxon>
        <taxon>Glomerales</taxon>
        <taxon>Glomeraceae</taxon>
        <taxon>Funneliformis</taxon>
    </lineage>
</organism>
<dbReference type="Proteomes" id="UP001153678">
    <property type="component" value="Unassembled WGS sequence"/>
</dbReference>
<comment type="caution">
    <text evidence="2">The sequence shown here is derived from an EMBL/GenBank/DDBJ whole genome shotgun (WGS) entry which is preliminary data.</text>
</comment>
<feature type="region of interest" description="Disordered" evidence="1">
    <location>
        <begin position="86"/>
        <end position="108"/>
    </location>
</feature>
<dbReference type="OrthoDB" id="79452at2759"/>
<dbReference type="EMBL" id="CAMKVN010007817">
    <property type="protein sequence ID" value="CAI2191902.1"/>
    <property type="molecule type" value="Genomic_DNA"/>
</dbReference>
<feature type="compositionally biased region" description="Polar residues" evidence="1">
    <location>
        <begin position="89"/>
        <end position="108"/>
    </location>
</feature>
<accession>A0A9W4WZZ9</accession>
<sequence length="512" mass="58121">MDSIPASTSSKPNSPSHLSYVVALGRGLYPLTSTTWNTGLDLVTRNWLGGLVQHRGGYTVLLKCMKDIAGVSEMLMFVKDRELDKSVRDSTGSRPASLVENSSGTGSKRSSALGLFALTQQQNSPRTSIHANSDHDALMVDVKAGTLKRLVDVLINGVAAYSTRVYDDNGDPPLIIGKQGQLGINSEEYFATFFSTNRVSKETVESSNQIAVSPSLTRDDISSKTESVHYDWNMVASIQSKFLKSEEHGKIGHLSQLSKISVDYSQEPGIMLQLVEKLVDDLHPKFALLPCVSWLFERMMKICCNVPDYDKRRYVYNLTQIFVRLQHELMERSHERKPPVDVGLLMKTNSHIIASNVNATQRTAKFPKLVYKLVSEQQDKTKRDQYERDHLAKDIRDTQNKLQKKQNKLEKRFRTQQIPRGFQAIYNDIMNDWIRVINEAAIEGAEKRNTILNKEPIIERKGEDFPDEPKTALISLIDFYYLETLMPDDKIPVLVEKCIADIEKRDLTEDWY</sequence>
<reference evidence="2" key="1">
    <citation type="submission" date="2022-08" db="EMBL/GenBank/DDBJ databases">
        <authorList>
            <person name="Kallberg Y."/>
            <person name="Tangrot J."/>
            <person name="Rosling A."/>
        </authorList>
    </citation>
    <scope>NUCLEOTIDE SEQUENCE</scope>
    <source>
        <strain evidence="2">Wild A</strain>
    </source>
</reference>
<protein>
    <submittedName>
        <fullName evidence="2">16844_t:CDS:1</fullName>
    </submittedName>
</protein>